<dbReference type="Gene3D" id="1.20.120.1630">
    <property type="match status" value="1"/>
</dbReference>
<organism evidence="6 7">
    <name type="scientific">Ureibacillus massiliensis 4400831 = CIP 108448 = CCUG 49529</name>
    <dbReference type="NCBI Taxonomy" id="1211035"/>
    <lineage>
        <taxon>Bacteria</taxon>
        <taxon>Bacillati</taxon>
        <taxon>Bacillota</taxon>
        <taxon>Bacilli</taxon>
        <taxon>Bacillales</taxon>
        <taxon>Caryophanaceae</taxon>
        <taxon>Ureibacillus</taxon>
    </lineage>
</organism>
<feature type="transmembrane region" description="Helical" evidence="5">
    <location>
        <begin position="41"/>
        <end position="62"/>
    </location>
</feature>
<accession>A0A0A3J4D0</accession>
<evidence type="ECO:0000256" key="2">
    <source>
        <dbReference type="ARBA" id="ARBA00022692"/>
    </source>
</evidence>
<feature type="transmembrane region" description="Helical" evidence="5">
    <location>
        <begin position="69"/>
        <end position="95"/>
    </location>
</feature>
<dbReference type="InterPro" id="IPR007269">
    <property type="entry name" value="ICMT_MeTrfase"/>
</dbReference>
<proteinExistence type="predicted"/>
<dbReference type="Pfam" id="PF04140">
    <property type="entry name" value="ICMT"/>
    <property type="match status" value="1"/>
</dbReference>
<dbReference type="GO" id="GO:0004671">
    <property type="term" value="F:protein C-terminal S-isoprenylcysteine carboxyl O-methyltransferase activity"/>
    <property type="evidence" value="ECO:0007669"/>
    <property type="project" value="InterPro"/>
</dbReference>
<keyword evidence="6" id="KW-0808">Transferase</keyword>
<evidence type="ECO:0000313" key="7">
    <source>
        <dbReference type="Proteomes" id="UP000030595"/>
    </source>
</evidence>
<keyword evidence="7" id="KW-1185">Reference proteome</keyword>
<comment type="caution">
    <text evidence="6">The sequence shown here is derived from an EMBL/GenBank/DDBJ whole genome shotgun (WGS) entry which is preliminary data.</text>
</comment>
<evidence type="ECO:0000313" key="6">
    <source>
        <dbReference type="EMBL" id="KGR91766.1"/>
    </source>
</evidence>
<keyword evidence="2 5" id="KW-0812">Transmembrane</keyword>
<gene>
    <name evidence="6" type="ORF">CD30_04095</name>
</gene>
<name>A0A0A3J4D0_9BACL</name>
<dbReference type="GO" id="GO:0032259">
    <property type="term" value="P:methylation"/>
    <property type="evidence" value="ECO:0007669"/>
    <property type="project" value="UniProtKB-KW"/>
</dbReference>
<comment type="subcellular location">
    <subcellularLocation>
        <location evidence="1">Membrane</location>
        <topology evidence="1">Multi-pass membrane protein</topology>
    </subcellularLocation>
</comment>
<feature type="transmembrane region" description="Helical" evidence="5">
    <location>
        <begin position="121"/>
        <end position="147"/>
    </location>
</feature>
<protein>
    <submittedName>
        <fullName evidence="6">Isoprenylcysteine carboxyl methyltransferase</fullName>
    </submittedName>
</protein>
<evidence type="ECO:0000256" key="4">
    <source>
        <dbReference type="ARBA" id="ARBA00023136"/>
    </source>
</evidence>
<keyword evidence="6" id="KW-0489">Methyltransferase</keyword>
<sequence>MLFSIILTIVILQRLIELMVARKNERIMLSKGAFEAGSSHYPYMIALHVSFFLSLIIEVVLFDKEISLIFPYLFTLFIFVQLMRIWCLMSLGIFWNTKIIILPGANIVKKGPYLFMRHPNYLVVCSEILVLPLMFNAYFTAILFTLLNFLMLSVRIPTEERALIEATNYSEQFKRGFQHQDIN</sequence>
<evidence type="ECO:0000256" key="5">
    <source>
        <dbReference type="SAM" id="Phobius"/>
    </source>
</evidence>
<evidence type="ECO:0000256" key="3">
    <source>
        <dbReference type="ARBA" id="ARBA00022989"/>
    </source>
</evidence>
<dbReference type="AlphaFoldDB" id="A0A0A3J4D0"/>
<dbReference type="EMBL" id="JPVQ01000004">
    <property type="protein sequence ID" value="KGR91766.1"/>
    <property type="molecule type" value="Genomic_DNA"/>
</dbReference>
<dbReference type="GO" id="GO:0016020">
    <property type="term" value="C:membrane"/>
    <property type="evidence" value="ECO:0007669"/>
    <property type="project" value="UniProtKB-SubCell"/>
</dbReference>
<dbReference type="Proteomes" id="UP000030595">
    <property type="component" value="Unassembled WGS sequence"/>
</dbReference>
<keyword evidence="4 5" id="KW-0472">Membrane</keyword>
<dbReference type="eggNOG" id="COG1755">
    <property type="taxonomic scope" value="Bacteria"/>
</dbReference>
<evidence type="ECO:0000256" key="1">
    <source>
        <dbReference type="ARBA" id="ARBA00004141"/>
    </source>
</evidence>
<keyword evidence="3 5" id="KW-1133">Transmembrane helix</keyword>
<reference evidence="6 7" key="1">
    <citation type="submission" date="2014-02" db="EMBL/GenBank/DDBJ databases">
        <title>Draft genome sequence of Lysinibacillus massiliensis CCUG 49529.</title>
        <authorList>
            <person name="Zhang F."/>
            <person name="Wang G."/>
            <person name="Zhang L."/>
        </authorList>
    </citation>
    <scope>NUCLEOTIDE SEQUENCE [LARGE SCALE GENOMIC DNA]</scope>
    <source>
        <strain evidence="6 7">CCUG 49529</strain>
    </source>
</reference>